<sequence length="106" mass="12115">MKFATIYTPLILKSLGKRVHARVKGLDAPEIHGKCEFEKQKAREAKQFTVALLRGAEVIRLTNIERCKYFRLLADVEIDGEQLAEKLIKAWLARPYDGGKRLGWCS</sequence>
<dbReference type="InterPro" id="IPR016071">
    <property type="entry name" value="Staphylococal_nuclease_OB-fold"/>
</dbReference>
<dbReference type="SUPFAM" id="SSF50199">
    <property type="entry name" value="Staphylococcal nuclease"/>
    <property type="match status" value="1"/>
</dbReference>
<feature type="domain" description="TNase-like" evidence="1">
    <location>
        <begin position="22"/>
        <end position="96"/>
    </location>
</feature>
<dbReference type="Gene3D" id="2.40.50.90">
    <property type="match status" value="1"/>
</dbReference>
<accession>A0A1C3E507</accession>
<evidence type="ECO:0000259" key="1">
    <source>
        <dbReference type="Pfam" id="PF00565"/>
    </source>
</evidence>
<dbReference type="InterPro" id="IPR035437">
    <property type="entry name" value="SNase_OB-fold_sf"/>
</dbReference>
<comment type="caution">
    <text evidence="2">The sequence shown here is derived from an EMBL/GenBank/DDBJ whole genome shotgun (WGS) entry which is preliminary data.</text>
</comment>
<name>A0A1C3E507_9GAMM</name>
<keyword evidence="3" id="KW-1185">Reference proteome</keyword>
<dbReference type="STRING" id="1080227.A8L45_23220"/>
<evidence type="ECO:0000313" key="3">
    <source>
        <dbReference type="Proteomes" id="UP000094936"/>
    </source>
</evidence>
<dbReference type="EMBL" id="LYBM01000094">
    <property type="protein sequence ID" value="ODA28331.1"/>
    <property type="molecule type" value="Genomic_DNA"/>
</dbReference>
<dbReference type="RefSeq" id="WP_068905718.1">
    <property type="nucleotide sequence ID" value="NZ_JBHUIF010000013.1"/>
</dbReference>
<dbReference type="Pfam" id="PF00565">
    <property type="entry name" value="SNase"/>
    <property type="match status" value="1"/>
</dbReference>
<organism evidence="2 3">
    <name type="scientific">Veronia pacifica</name>
    <dbReference type="NCBI Taxonomy" id="1080227"/>
    <lineage>
        <taxon>Bacteria</taxon>
        <taxon>Pseudomonadati</taxon>
        <taxon>Pseudomonadota</taxon>
        <taxon>Gammaproteobacteria</taxon>
        <taxon>Vibrionales</taxon>
        <taxon>Vibrionaceae</taxon>
        <taxon>Veronia</taxon>
    </lineage>
</organism>
<proteinExistence type="predicted"/>
<dbReference type="Proteomes" id="UP000094936">
    <property type="component" value="Unassembled WGS sequence"/>
</dbReference>
<dbReference type="AlphaFoldDB" id="A0A1C3E507"/>
<protein>
    <recommendedName>
        <fullName evidence="1">TNase-like domain-containing protein</fullName>
    </recommendedName>
</protein>
<evidence type="ECO:0000313" key="2">
    <source>
        <dbReference type="EMBL" id="ODA28331.1"/>
    </source>
</evidence>
<gene>
    <name evidence="2" type="ORF">A8L45_23220</name>
</gene>
<reference evidence="2 3" key="1">
    <citation type="submission" date="2016-05" db="EMBL/GenBank/DDBJ databases">
        <title>Genomic Taxonomy of the Vibrionaceae.</title>
        <authorList>
            <person name="Gomez-Gil B."/>
            <person name="Enciso-Ibarra J."/>
        </authorList>
    </citation>
    <scope>NUCLEOTIDE SEQUENCE [LARGE SCALE GENOMIC DNA]</scope>
    <source>
        <strain evidence="2 3">CAIM 1920</strain>
    </source>
</reference>